<name>A0ABP8DEY8_9ACTN</name>
<evidence type="ECO:0000313" key="3">
    <source>
        <dbReference type="Proteomes" id="UP001500620"/>
    </source>
</evidence>
<accession>A0ABP8DEY8</accession>
<keyword evidence="1" id="KW-0472">Membrane</keyword>
<gene>
    <name evidence="2" type="ORF">GCM10022255_058930</name>
</gene>
<keyword evidence="3" id="KW-1185">Reference proteome</keyword>
<proteinExistence type="predicted"/>
<keyword evidence="1" id="KW-0812">Transmembrane</keyword>
<evidence type="ECO:0000313" key="2">
    <source>
        <dbReference type="EMBL" id="GAA4254397.1"/>
    </source>
</evidence>
<feature type="transmembrane region" description="Helical" evidence="1">
    <location>
        <begin position="61"/>
        <end position="79"/>
    </location>
</feature>
<keyword evidence="1" id="KW-1133">Transmembrane helix</keyword>
<evidence type="ECO:0008006" key="4">
    <source>
        <dbReference type="Google" id="ProtNLM"/>
    </source>
</evidence>
<reference evidence="3" key="1">
    <citation type="journal article" date="2019" name="Int. J. Syst. Evol. Microbiol.">
        <title>The Global Catalogue of Microorganisms (GCM) 10K type strain sequencing project: providing services to taxonomists for standard genome sequencing and annotation.</title>
        <authorList>
            <consortium name="The Broad Institute Genomics Platform"/>
            <consortium name="The Broad Institute Genome Sequencing Center for Infectious Disease"/>
            <person name="Wu L."/>
            <person name="Ma J."/>
        </authorList>
    </citation>
    <scope>NUCLEOTIDE SEQUENCE [LARGE SCALE GENOMIC DNA]</scope>
    <source>
        <strain evidence="3">JCM 17441</strain>
    </source>
</reference>
<dbReference type="Proteomes" id="UP001500620">
    <property type="component" value="Unassembled WGS sequence"/>
</dbReference>
<organism evidence="2 3">
    <name type="scientific">Dactylosporangium darangshiense</name>
    <dbReference type="NCBI Taxonomy" id="579108"/>
    <lineage>
        <taxon>Bacteria</taxon>
        <taxon>Bacillati</taxon>
        <taxon>Actinomycetota</taxon>
        <taxon>Actinomycetes</taxon>
        <taxon>Micromonosporales</taxon>
        <taxon>Micromonosporaceae</taxon>
        <taxon>Dactylosporangium</taxon>
    </lineage>
</organism>
<protein>
    <recommendedName>
        <fullName evidence="4">DoxX family protein</fullName>
    </recommendedName>
</protein>
<comment type="caution">
    <text evidence="2">The sequence shown here is derived from an EMBL/GenBank/DDBJ whole genome shotgun (WGS) entry which is preliminary data.</text>
</comment>
<sequence length="106" mass="10867">MGLVAKLYKGSWLTSAVVLVATFIWAFRFGHTPKSVGDKLVADLGGGPDAVAATPYLNAELGLGALILLFGLLVGSVGVSPRVGGTLLGLFCLTLLVLCIAGQVMH</sequence>
<feature type="transmembrane region" description="Helical" evidence="1">
    <location>
        <begin position="86"/>
        <end position="105"/>
    </location>
</feature>
<feature type="transmembrane region" description="Helical" evidence="1">
    <location>
        <begin position="12"/>
        <end position="30"/>
    </location>
</feature>
<dbReference type="EMBL" id="BAABAT010000018">
    <property type="protein sequence ID" value="GAA4254397.1"/>
    <property type="molecule type" value="Genomic_DNA"/>
</dbReference>
<evidence type="ECO:0000256" key="1">
    <source>
        <dbReference type="SAM" id="Phobius"/>
    </source>
</evidence>
<dbReference type="RefSeq" id="WP_345131425.1">
    <property type="nucleotide sequence ID" value="NZ_BAABAT010000018.1"/>
</dbReference>